<reference evidence="2" key="1">
    <citation type="submission" date="2013-12" db="EMBL/GenBank/DDBJ databases">
        <title>Genome sequences of Streptococcus thermophilus strains MTH17CL396 and M17PTZA496 isolated from Fontina cheese in Valle d'Aosta region (Italy).</title>
        <authorList>
            <person name="Treu L."/>
            <person name="Giacomini A."/>
            <person name="Corich V."/>
            <person name="Vendramin V."/>
            <person name="Bovo B."/>
        </authorList>
    </citation>
    <scope>NUCLEOTIDE SEQUENCE [LARGE SCALE GENOMIC DNA]</scope>
    <source>
        <strain evidence="2">M17PTZA496</strain>
    </source>
</reference>
<name>A0A0E2Q572_STRTR</name>
<dbReference type="HOGENOM" id="CLU_166906_0_0_9"/>
<evidence type="ECO:0000313" key="1">
    <source>
        <dbReference type="EMBL" id="ETW91703.1"/>
    </source>
</evidence>
<dbReference type="GeneID" id="69061358"/>
<organism evidence="1 2">
    <name type="scientific">Streptococcus thermophilus M17PTZA496</name>
    <dbReference type="NCBI Taxonomy" id="1433289"/>
    <lineage>
        <taxon>Bacteria</taxon>
        <taxon>Bacillati</taxon>
        <taxon>Bacillota</taxon>
        <taxon>Bacilli</taxon>
        <taxon>Lactobacillales</taxon>
        <taxon>Streptococcaceae</taxon>
        <taxon>Streptococcus</taxon>
    </lineage>
</organism>
<sequence>MGDDQGQTVDGNDYIDDLLIQEKYDQATAFIHSQLKRLTTIDYNLLVSIYIEYLENLSPVIR</sequence>
<dbReference type="RefSeq" id="WP_011225379.1">
    <property type="nucleotide sequence ID" value="NZ_CM002372.1"/>
</dbReference>
<evidence type="ECO:0000313" key="2">
    <source>
        <dbReference type="Proteomes" id="UP000024559"/>
    </source>
</evidence>
<proteinExistence type="predicted"/>
<comment type="caution">
    <text evidence="1">The sequence shown here is derived from an EMBL/GenBank/DDBJ whole genome shotgun (WGS) entry which is preliminary data.</text>
</comment>
<accession>A0A0E2Q572</accession>
<protein>
    <submittedName>
        <fullName evidence="1">Uncharacterized protein</fullName>
    </submittedName>
</protein>
<gene>
    <name evidence="1" type="ORF">X841_01275</name>
</gene>
<dbReference type="EMBL" id="AZJT01000011">
    <property type="protein sequence ID" value="ETW91703.1"/>
    <property type="molecule type" value="Genomic_DNA"/>
</dbReference>
<dbReference type="PATRIC" id="fig|1433289.7.peg.229"/>
<dbReference type="Proteomes" id="UP000024559">
    <property type="component" value="Chromosome"/>
</dbReference>
<dbReference type="AlphaFoldDB" id="A0A0E2Q572"/>